<dbReference type="EMBL" id="FLUP01000002">
    <property type="protein sequence ID" value="SBW11557.1"/>
    <property type="molecule type" value="Genomic_DNA"/>
</dbReference>
<evidence type="ECO:0000259" key="7">
    <source>
        <dbReference type="Pfam" id="PF04055"/>
    </source>
</evidence>
<proteinExistence type="predicted"/>
<dbReference type="InterPro" id="IPR013785">
    <property type="entry name" value="Aldolase_TIM"/>
</dbReference>
<dbReference type="Gene3D" id="3.20.20.70">
    <property type="entry name" value="Aldolase class I"/>
    <property type="match status" value="1"/>
</dbReference>
<keyword evidence="6" id="KW-0411">Iron-sulfur</keyword>
<gene>
    <name evidence="8" type="ORF">KM92DES2_20112</name>
</gene>
<keyword evidence="5" id="KW-0408">Iron</keyword>
<dbReference type="Pfam" id="PF04055">
    <property type="entry name" value="Radical_SAM"/>
    <property type="match status" value="1"/>
</dbReference>
<keyword evidence="4" id="KW-0479">Metal-binding</keyword>
<dbReference type="PANTHER" id="PTHR42836">
    <property type="entry name" value="7-CARBOXY-7-DEAZAGUANINE SYNTHASE"/>
    <property type="match status" value="1"/>
</dbReference>
<dbReference type="CDD" id="cd01335">
    <property type="entry name" value="Radical_SAM"/>
    <property type="match status" value="1"/>
</dbReference>
<sequence>MDYIYKRWSALIDITTVCPHSCVYCTRYERHLRPDQRRHMPLEQIEAAILAYKDWPTEVSIIGGEPLLHPQFDEINALLRKHLPQEKLNIFTSGLPSTPKTVSTTPLDPNSLYNWKPEYPWTQWPETNSDMTRTYRTIRFNPHNEEQMTSCSHHPLTIAVEEAVPDKALMWKLINNCWLQRCWSPTVNIHGAYFCEVGAALDMLLFDGANAWPVEAGWWKRKPHEFQEQVSQLCPRCGMCLPGERQLLGHRGELFSPSLLGDFRKRKLIRLNDQVSVVDQQYDVDTIERYAKTWYPGNYREDIVEDEDLPSFFKGFNVPLRLKDNDESLFCVDTDAEYAEALKRVVHLPIVEGPHLAPKRRYFLYQGLPFDALYDQYPFVLPEHRHERHLYYRGLMLYLRCLLDDEAFAQLPGEDCSFEELAALPDKIHTLFNTVLLGEVEKRAKALAGREVYFWGCGAAWRQYRQFFSNVNARCFLVDVGSAPAKVDGLEIRNPEHMAEEFAKDGNLPIVVFARRLHMPGIEQALIRYGLKQREIIWAPLEA</sequence>
<dbReference type="SFLD" id="SFLDS00029">
    <property type="entry name" value="Radical_SAM"/>
    <property type="match status" value="1"/>
</dbReference>
<evidence type="ECO:0000256" key="5">
    <source>
        <dbReference type="ARBA" id="ARBA00023004"/>
    </source>
</evidence>
<protein>
    <recommendedName>
        <fullName evidence="7">Radical SAM core domain-containing protein</fullName>
    </recommendedName>
</protein>
<dbReference type="PANTHER" id="PTHR42836:SF1">
    <property type="entry name" value="7-CARBOXY-7-DEAZAGUANINE SYNTHASE"/>
    <property type="match status" value="1"/>
</dbReference>
<evidence type="ECO:0000313" key="8">
    <source>
        <dbReference type="EMBL" id="SBW11557.1"/>
    </source>
</evidence>
<evidence type="ECO:0000256" key="3">
    <source>
        <dbReference type="ARBA" id="ARBA00022691"/>
    </source>
</evidence>
<name>A0A212KIR7_9BACT</name>
<evidence type="ECO:0000256" key="1">
    <source>
        <dbReference type="ARBA" id="ARBA00001966"/>
    </source>
</evidence>
<comment type="cofactor">
    <cofactor evidence="1">
        <name>[4Fe-4S] cluster</name>
        <dbReference type="ChEBI" id="CHEBI:49883"/>
    </cofactor>
</comment>
<dbReference type="RefSeq" id="WP_256267755.1">
    <property type="nucleotide sequence ID" value="NZ_LT598928.1"/>
</dbReference>
<dbReference type="GO" id="GO:0051539">
    <property type="term" value="F:4 iron, 4 sulfur cluster binding"/>
    <property type="evidence" value="ECO:0007669"/>
    <property type="project" value="UniProtKB-KW"/>
</dbReference>
<dbReference type="GO" id="GO:0046872">
    <property type="term" value="F:metal ion binding"/>
    <property type="evidence" value="ECO:0007669"/>
    <property type="project" value="UniProtKB-KW"/>
</dbReference>
<evidence type="ECO:0000256" key="2">
    <source>
        <dbReference type="ARBA" id="ARBA00022485"/>
    </source>
</evidence>
<keyword evidence="3" id="KW-0949">S-adenosyl-L-methionine</keyword>
<reference evidence="8" key="1">
    <citation type="submission" date="2016-04" db="EMBL/GenBank/DDBJ databases">
        <authorList>
            <person name="Evans L.H."/>
            <person name="Alamgir A."/>
            <person name="Owens N."/>
            <person name="Weber N.D."/>
            <person name="Virtaneva K."/>
            <person name="Barbian K."/>
            <person name="Babar A."/>
            <person name="Rosenke K."/>
        </authorList>
    </citation>
    <scope>NUCLEOTIDE SEQUENCE</scope>
    <source>
        <strain evidence="8">92-2</strain>
    </source>
</reference>
<accession>A0A212KIR7</accession>
<evidence type="ECO:0000256" key="6">
    <source>
        <dbReference type="ARBA" id="ARBA00023014"/>
    </source>
</evidence>
<evidence type="ECO:0000256" key="4">
    <source>
        <dbReference type="ARBA" id="ARBA00022723"/>
    </source>
</evidence>
<organism evidence="8">
    <name type="scientific">uncultured Desulfovibrio sp</name>
    <dbReference type="NCBI Taxonomy" id="167968"/>
    <lineage>
        <taxon>Bacteria</taxon>
        <taxon>Pseudomonadati</taxon>
        <taxon>Thermodesulfobacteriota</taxon>
        <taxon>Desulfovibrionia</taxon>
        <taxon>Desulfovibrionales</taxon>
        <taxon>Desulfovibrionaceae</taxon>
        <taxon>Desulfovibrio</taxon>
        <taxon>environmental samples</taxon>
    </lineage>
</organism>
<dbReference type="SUPFAM" id="SSF102114">
    <property type="entry name" value="Radical SAM enzymes"/>
    <property type="match status" value="1"/>
</dbReference>
<keyword evidence="2" id="KW-0004">4Fe-4S</keyword>
<feature type="domain" description="Radical SAM core" evidence="7">
    <location>
        <begin position="14"/>
        <end position="98"/>
    </location>
</feature>
<dbReference type="GO" id="GO:0003824">
    <property type="term" value="F:catalytic activity"/>
    <property type="evidence" value="ECO:0007669"/>
    <property type="project" value="InterPro"/>
</dbReference>
<dbReference type="InterPro" id="IPR058240">
    <property type="entry name" value="rSAM_sf"/>
</dbReference>
<dbReference type="AlphaFoldDB" id="A0A212KIR7"/>
<dbReference type="InterPro" id="IPR007197">
    <property type="entry name" value="rSAM"/>
</dbReference>